<dbReference type="OrthoDB" id="2998779at2759"/>
<sequence>MLPSLYTTVTISNSSAIVSFASAMMSSSFAVESGEMRGPALTSFVRHIWIGPASSTAQNDLAYGSMAWPVTFIHQIFYFCTSLRALALINLETTYWLRLEAKVPASVEYLSLGPIHGPITLRSMQCSKNLKSITSYDTYLPDWEVKELVIAPTLHRFRRFFSTSWSSRISFAFDQLPCLREARSLREMQIICCDEDANVAADHLKQVSEDYQEVCQDKRVILISQSNKWDEAPDGFRSLYEDWRREIALHLTGDR</sequence>
<evidence type="ECO:0000313" key="1">
    <source>
        <dbReference type="EMBL" id="OCH85021.1"/>
    </source>
</evidence>
<organism evidence="1 2">
    <name type="scientific">Obba rivulosa</name>
    <dbReference type="NCBI Taxonomy" id="1052685"/>
    <lineage>
        <taxon>Eukaryota</taxon>
        <taxon>Fungi</taxon>
        <taxon>Dikarya</taxon>
        <taxon>Basidiomycota</taxon>
        <taxon>Agaricomycotina</taxon>
        <taxon>Agaricomycetes</taxon>
        <taxon>Polyporales</taxon>
        <taxon>Gelatoporiaceae</taxon>
        <taxon>Obba</taxon>
    </lineage>
</organism>
<accession>A0A8E2AIA3</accession>
<dbReference type="EMBL" id="KV722614">
    <property type="protein sequence ID" value="OCH85021.1"/>
    <property type="molecule type" value="Genomic_DNA"/>
</dbReference>
<name>A0A8E2AIA3_9APHY</name>
<proteinExistence type="predicted"/>
<protein>
    <submittedName>
        <fullName evidence="1">Uncharacterized protein</fullName>
    </submittedName>
</protein>
<keyword evidence="2" id="KW-1185">Reference proteome</keyword>
<dbReference type="Proteomes" id="UP000250043">
    <property type="component" value="Unassembled WGS sequence"/>
</dbReference>
<dbReference type="AlphaFoldDB" id="A0A8E2AIA3"/>
<evidence type="ECO:0000313" key="2">
    <source>
        <dbReference type="Proteomes" id="UP000250043"/>
    </source>
</evidence>
<gene>
    <name evidence="1" type="ORF">OBBRIDRAFT_344533</name>
</gene>
<reference evidence="1 2" key="1">
    <citation type="submission" date="2016-07" db="EMBL/GenBank/DDBJ databases">
        <title>Draft genome of the white-rot fungus Obba rivulosa 3A-2.</title>
        <authorList>
            <consortium name="DOE Joint Genome Institute"/>
            <person name="Miettinen O."/>
            <person name="Riley R."/>
            <person name="Acob R."/>
            <person name="Barry K."/>
            <person name="Cullen D."/>
            <person name="De Vries R."/>
            <person name="Hainaut M."/>
            <person name="Hatakka A."/>
            <person name="Henrissat B."/>
            <person name="Hilden K."/>
            <person name="Kuo R."/>
            <person name="Labutti K."/>
            <person name="Lipzen A."/>
            <person name="Makela M.R."/>
            <person name="Sandor L."/>
            <person name="Spatafora J.W."/>
            <person name="Grigoriev I.V."/>
            <person name="Hibbett D.S."/>
        </authorList>
    </citation>
    <scope>NUCLEOTIDE SEQUENCE [LARGE SCALE GENOMIC DNA]</scope>
    <source>
        <strain evidence="1 2">3A-2</strain>
    </source>
</reference>